<dbReference type="AlphaFoldDB" id="A0A0B6ZF27"/>
<organism evidence="1">
    <name type="scientific">Arion vulgaris</name>
    <dbReference type="NCBI Taxonomy" id="1028688"/>
    <lineage>
        <taxon>Eukaryota</taxon>
        <taxon>Metazoa</taxon>
        <taxon>Spiralia</taxon>
        <taxon>Lophotrochozoa</taxon>
        <taxon>Mollusca</taxon>
        <taxon>Gastropoda</taxon>
        <taxon>Heterobranchia</taxon>
        <taxon>Euthyneura</taxon>
        <taxon>Panpulmonata</taxon>
        <taxon>Eupulmonata</taxon>
        <taxon>Stylommatophora</taxon>
        <taxon>Helicina</taxon>
        <taxon>Arionoidea</taxon>
        <taxon>Arionidae</taxon>
        <taxon>Arion</taxon>
    </lineage>
</organism>
<protein>
    <submittedName>
        <fullName evidence="1">Uncharacterized protein</fullName>
    </submittedName>
</protein>
<gene>
    <name evidence="1" type="primary">ORF61832</name>
</gene>
<accession>A0A0B6ZF27</accession>
<evidence type="ECO:0000313" key="1">
    <source>
        <dbReference type="EMBL" id="CEK67224.1"/>
    </source>
</evidence>
<dbReference type="EMBL" id="HACG01020359">
    <property type="protein sequence ID" value="CEK67224.1"/>
    <property type="molecule type" value="Transcribed_RNA"/>
</dbReference>
<sequence>MLTSTMSFIASYVTKCKHRREQECYSLFYHNKLTTIKEHKYCGIDFKQIGNCIGDTGSKKGSMKGNMFLTAIWTSQN</sequence>
<name>A0A0B6ZF27_9EUPU</name>
<proteinExistence type="predicted"/>
<reference evidence="1" key="1">
    <citation type="submission" date="2014-12" db="EMBL/GenBank/DDBJ databases">
        <title>Insight into the proteome of Arion vulgaris.</title>
        <authorList>
            <person name="Aradska J."/>
            <person name="Bulat T."/>
            <person name="Smidak R."/>
            <person name="Sarate P."/>
            <person name="Gangsoo J."/>
            <person name="Sialana F."/>
            <person name="Bilban M."/>
            <person name="Lubec G."/>
        </authorList>
    </citation>
    <scope>NUCLEOTIDE SEQUENCE</scope>
    <source>
        <tissue evidence="1">Skin</tissue>
    </source>
</reference>